<proteinExistence type="predicted"/>
<reference evidence="1 2" key="1">
    <citation type="submission" date="2014-06" db="EMBL/GenBank/DDBJ databases">
        <authorList>
            <person name="Swart Estienne"/>
        </authorList>
    </citation>
    <scope>NUCLEOTIDE SEQUENCE [LARGE SCALE GENOMIC DNA]</scope>
    <source>
        <strain evidence="1 2">130c</strain>
    </source>
</reference>
<protein>
    <submittedName>
        <fullName evidence="1">Uncharacterized protein</fullName>
    </submittedName>
</protein>
<evidence type="ECO:0000313" key="2">
    <source>
        <dbReference type="Proteomes" id="UP000039865"/>
    </source>
</evidence>
<dbReference type="AlphaFoldDB" id="A0A078ANB0"/>
<dbReference type="Proteomes" id="UP000039865">
    <property type="component" value="Unassembled WGS sequence"/>
</dbReference>
<evidence type="ECO:0000313" key="1">
    <source>
        <dbReference type="EMBL" id="CDW83855.1"/>
    </source>
</evidence>
<gene>
    <name evidence="1" type="primary">Contig29.g35</name>
    <name evidence="1" type="ORF">STYLEM_12906</name>
</gene>
<dbReference type="InParanoid" id="A0A078ANB0"/>
<dbReference type="EMBL" id="CCKQ01012242">
    <property type="protein sequence ID" value="CDW83855.1"/>
    <property type="molecule type" value="Genomic_DNA"/>
</dbReference>
<sequence length="193" mass="22963">MVYDYPAKIIGAFKKWKLKQTQKYQQALNSQSTNFADKEFSQSTENNLIESKYDKSQSLNKSELASDSVIQIDLDKQGVQIMNMANQQRKSQRQKYRKKVKSKLNGQILDFRLKTANETRQVSPPIIKDRYQQQDITLGIEESPHQQVQEEYDNTLKFQGQKFEGNFTKQRQRKFDFKFERKQQEDPYQIKFI</sequence>
<accession>A0A078ANB0</accession>
<name>A0A078ANB0_STYLE</name>
<organism evidence="1 2">
    <name type="scientific">Stylonychia lemnae</name>
    <name type="common">Ciliate</name>
    <dbReference type="NCBI Taxonomy" id="5949"/>
    <lineage>
        <taxon>Eukaryota</taxon>
        <taxon>Sar</taxon>
        <taxon>Alveolata</taxon>
        <taxon>Ciliophora</taxon>
        <taxon>Intramacronucleata</taxon>
        <taxon>Spirotrichea</taxon>
        <taxon>Stichotrichia</taxon>
        <taxon>Sporadotrichida</taxon>
        <taxon>Oxytrichidae</taxon>
        <taxon>Stylonychinae</taxon>
        <taxon>Stylonychia</taxon>
    </lineage>
</organism>
<keyword evidence="2" id="KW-1185">Reference proteome</keyword>